<accession>A0A1Y0VUB3</accession>
<name>A0A1Y0VUB3_PEDPE</name>
<dbReference type="InterPro" id="IPR043128">
    <property type="entry name" value="Rev_trsase/Diguanyl_cyclase"/>
</dbReference>
<evidence type="ECO:0000259" key="3">
    <source>
        <dbReference type="Pfam" id="PF00817"/>
    </source>
</evidence>
<evidence type="ECO:0000256" key="1">
    <source>
        <dbReference type="ARBA" id="ARBA00010945"/>
    </source>
</evidence>
<feature type="domain" description="UmuC" evidence="3">
    <location>
        <begin position="1"/>
        <end position="59"/>
    </location>
</feature>
<sequence>MVPPRMNLYIKRNLQINEIFKQYVAEEDLYPYSIDESILDITKTWKLFGETPEEVAKKFNVKYVGS</sequence>
<protein>
    <recommendedName>
        <fullName evidence="3">UmuC domain-containing protein</fullName>
    </recommendedName>
</protein>
<evidence type="ECO:0000256" key="2">
    <source>
        <dbReference type="ARBA" id="ARBA00022457"/>
    </source>
</evidence>
<evidence type="ECO:0000313" key="4">
    <source>
        <dbReference type="EMBL" id="ARW19439.1"/>
    </source>
</evidence>
<dbReference type="InterPro" id="IPR001126">
    <property type="entry name" value="UmuC"/>
</dbReference>
<dbReference type="SUPFAM" id="SSF56672">
    <property type="entry name" value="DNA/RNA polymerases"/>
    <property type="match status" value="1"/>
</dbReference>
<dbReference type="AlphaFoldDB" id="A0A1Y0VUB3"/>
<comment type="similarity">
    <text evidence="1">Belongs to the DNA polymerase type-Y family.</text>
</comment>
<dbReference type="Pfam" id="PF00817">
    <property type="entry name" value="IMS"/>
    <property type="match status" value="1"/>
</dbReference>
<organism evidence="4 5">
    <name type="scientific">Pediococcus pentosaceus</name>
    <dbReference type="NCBI Taxonomy" id="1255"/>
    <lineage>
        <taxon>Bacteria</taxon>
        <taxon>Bacillati</taxon>
        <taxon>Bacillota</taxon>
        <taxon>Bacilli</taxon>
        <taxon>Lactobacillales</taxon>
        <taxon>Lactobacillaceae</taxon>
        <taxon>Pediococcus</taxon>
    </lineage>
</organism>
<keyword evidence="2" id="KW-0515">Mutator protein</keyword>
<dbReference type="InterPro" id="IPR043502">
    <property type="entry name" value="DNA/RNA_pol_sf"/>
</dbReference>
<proteinExistence type="inferred from homology"/>
<dbReference type="GO" id="GO:0006281">
    <property type="term" value="P:DNA repair"/>
    <property type="evidence" value="ECO:0007669"/>
    <property type="project" value="InterPro"/>
</dbReference>
<reference evidence="4 5" key="1">
    <citation type="submission" date="2017-05" db="EMBL/GenBank/DDBJ databases">
        <title>Genome sequence of Pediococcus pentosaceus strain SRCM100892.</title>
        <authorList>
            <person name="Cho S.H."/>
        </authorList>
    </citation>
    <scope>NUCLEOTIDE SEQUENCE [LARGE SCALE GENOMIC DNA]</scope>
    <source>
        <strain evidence="4 5">SRCM100892</strain>
    </source>
</reference>
<evidence type="ECO:0000313" key="5">
    <source>
        <dbReference type="Proteomes" id="UP000196118"/>
    </source>
</evidence>
<dbReference type="EMBL" id="CP021474">
    <property type="protein sequence ID" value="ARW19439.1"/>
    <property type="molecule type" value="Genomic_DNA"/>
</dbReference>
<gene>
    <name evidence="4" type="ORF">S100892_00852</name>
</gene>
<dbReference type="Gene3D" id="3.30.70.270">
    <property type="match status" value="1"/>
</dbReference>
<dbReference type="Proteomes" id="UP000196118">
    <property type="component" value="Chromosome"/>
</dbReference>